<dbReference type="InterPro" id="IPR007712">
    <property type="entry name" value="RelE/ParE_toxin"/>
</dbReference>
<dbReference type="Gene3D" id="3.30.2310.20">
    <property type="entry name" value="RelE-like"/>
    <property type="match status" value="1"/>
</dbReference>
<evidence type="ECO:0000313" key="2">
    <source>
        <dbReference type="EMBL" id="OGE40142.1"/>
    </source>
</evidence>
<dbReference type="NCBIfam" id="TIGR02385">
    <property type="entry name" value="RelE_StbE"/>
    <property type="match status" value="1"/>
</dbReference>
<dbReference type="AlphaFoldDB" id="A0A1F5KGU0"/>
<keyword evidence="1" id="KW-1277">Toxin-antitoxin system</keyword>
<evidence type="ECO:0008006" key="4">
    <source>
        <dbReference type="Google" id="ProtNLM"/>
    </source>
</evidence>
<protein>
    <recommendedName>
        <fullName evidence="4">Plasmid stabilization protein</fullName>
    </recommendedName>
</protein>
<dbReference type="InterPro" id="IPR035093">
    <property type="entry name" value="RelE/ParE_toxin_dom_sf"/>
</dbReference>
<proteinExistence type="predicted"/>
<name>A0A1F5KGU0_9BACT</name>
<evidence type="ECO:0000256" key="1">
    <source>
        <dbReference type="ARBA" id="ARBA00022649"/>
    </source>
</evidence>
<dbReference type="Pfam" id="PF15738">
    <property type="entry name" value="YafQ_toxin"/>
    <property type="match status" value="1"/>
</dbReference>
<reference evidence="2 3" key="1">
    <citation type="journal article" date="2016" name="Nat. Commun.">
        <title>Thousands of microbial genomes shed light on interconnected biogeochemical processes in an aquifer system.</title>
        <authorList>
            <person name="Anantharaman K."/>
            <person name="Brown C.T."/>
            <person name="Hug L.A."/>
            <person name="Sharon I."/>
            <person name="Castelle C.J."/>
            <person name="Probst A.J."/>
            <person name="Thomas B.C."/>
            <person name="Singh A."/>
            <person name="Wilkins M.J."/>
            <person name="Karaoz U."/>
            <person name="Brodie E.L."/>
            <person name="Williams K.H."/>
            <person name="Hubbard S.S."/>
            <person name="Banfield J.F."/>
        </authorList>
    </citation>
    <scope>NUCLEOTIDE SEQUENCE [LARGE SCALE GENOMIC DNA]</scope>
</reference>
<gene>
    <name evidence="2" type="ORF">A3D25_05075</name>
</gene>
<accession>A0A1F5KGU0</accession>
<dbReference type="SUPFAM" id="SSF143011">
    <property type="entry name" value="RelE-like"/>
    <property type="match status" value="1"/>
</dbReference>
<evidence type="ECO:0000313" key="3">
    <source>
        <dbReference type="Proteomes" id="UP000177328"/>
    </source>
</evidence>
<sequence>MKIQYDPDFLKTLKKLDAKIRKSFKKRIEIFLKDPFDPRLDNHELNREYQGYRSIDINADYRVIYEEIYKGAEPIAYFFQIGTHEELYI</sequence>
<comment type="caution">
    <text evidence="2">The sequence shown here is derived from an EMBL/GenBank/DDBJ whole genome shotgun (WGS) entry which is preliminary data.</text>
</comment>
<dbReference type="InterPro" id="IPR004386">
    <property type="entry name" value="Toxin_YafQ-like"/>
</dbReference>
<organism evidence="2 3">
    <name type="scientific">Candidatus Daviesbacteria bacterium RIFCSPHIGHO2_02_FULL_43_12</name>
    <dbReference type="NCBI Taxonomy" id="1797776"/>
    <lineage>
        <taxon>Bacteria</taxon>
        <taxon>Candidatus Daviesiibacteriota</taxon>
    </lineage>
</organism>
<dbReference type="EMBL" id="MFDD01000014">
    <property type="protein sequence ID" value="OGE40142.1"/>
    <property type="molecule type" value="Genomic_DNA"/>
</dbReference>
<dbReference type="Proteomes" id="UP000177328">
    <property type="component" value="Unassembled WGS sequence"/>
</dbReference>